<organism evidence="2">
    <name type="scientific">Sipha flava</name>
    <name type="common">yellow sugarcane aphid</name>
    <dbReference type="NCBI Taxonomy" id="143950"/>
    <lineage>
        <taxon>Eukaryota</taxon>
        <taxon>Metazoa</taxon>
        <taxon>Ecdysozoa</taxon>
        <taxon>Arthropoda</taxon>
        <taxon>Hexapoda</taxon>
        <taxon>Insecta</taxon>
        <taxon>Pterygota</taxon>
        <taxon>Neoptera</taxon>
        <taxon>Paraneoptera</taxon>
        <taxon>Hemiptera</taxon>
        <taxon>Sternorrhyncha</taxon>
        <taxon>Aphidomorpha</taxon>
        <taxon>Aphidoidea</taxon>
        <taxon>Aphididae</taxon>
        <taxon>Sipha</taxon>
    </lineage>
</organism>
<proteinExistence type="predicted"/>
<dbReference type="EMBL" id="GGMS01016846">
    <property type="protein sequence ID" value="MBY86049.1"/>
    <property type="molecule type" value="Transcribed_RNA"/>
</dbReference>
<evidence type="ECO:0000313" key="2">
    <source>
        <dbReference type="EMBL" id="MBY86049.1"/>
    </source>
</evidence>
<feature type="transmembrane region" description="Helical" evidence="1">
    <location>
        <begin position="12"/>
        <end position="30"/>
    </location>
</feature>
<reference evidence="2" key="1">
    <citation type="submission" date="2018-04" db="EMBL/GenBank/DDBJ databases">
        <title>Transcriptome assembly of Sipha flava.</title>
        <authorList>
            <person name="Scully E.D."/>
            <person name="Geib S.M."/>
            <person name="Palmer N.A."/>
            <person name="Koch K."/>
            <person name="Bradshaw J."/>
            <person name="Heng-Moss T."/>
            <person name="Sarath G."/>
        </authorList>
    </citation>
    <scope>NUCLEOTIDE SEQUENCE</scope>
</reference>
<evidence type="ECO:0000256" key="1">
    <source>
        <dbReference type="SAM" id="Phobius"/>
    </source>
</evidence>
<keyword evidence="1" id="KW-0812">Transmembrane</keyword>
<sequence length="110" mass="13025">MAWSPTVSALRSTLMMFNVIRMIFLFRFVLGQSYLKRIYSFLAQFLRLFGYAKQSKTFFRLLVSRPLGFTLSIRVMCAKFHFKKKNLFLLLFPFTNPLHPLGHDVIIRII</sequence>
<dbReference type="AlphaFoldDB" id="A0A2S2R7Q6"/>
<keyword evidence="1" id="KW-0472">Membrane</keyword>
<gene>
    <name evidence="2" type="ORF">g.184095</name>
</gene>
<name>A0A2S2R7Q6_9HEMI</name>
<accession>A0A2S2R7Q6</accession>
<protein>
    <submittedName>
        <fullName evidence="2">Uncharacterized protein</fullName>
    </submittedName>
</protein>
<keyword evidence="1" id="KW-1133">Transmembrane helix</keyword>